<dbReference type="Gene3D" id="2.70.98.10">
    <property type="match status" value="1"/>
</dbReference>
<keyword evidence="3" id="KW-0106">Calcium</keyword>
<gene>
    <name evidence="4" type="ORF">D6B99_09310</name>
</gene>
<evidence type="ECO:0000313" key="5">
    <source>
        <dbReference type="Proteomes" id="UP000266118"/>
    </source>
</evidence>
<evidence type="ECO:0000256" key="2">
    <source>
        <dbReference type="ARBA" id="ARBA00011245"/>
    </source>
</evidence>
<evidence type="ECO:0000256" key="1">
    <source>
        <dbReference type="ARBA" id="ARBA00001913"/>
    </source>
</evidence>
<evidence type="ECO:0000313" key="4">
    <source>
        <dbReference type="EMBL" id="AYD47770.1"/>
    </source>
</evidence>
<dbReference type="AlphaFoldDB" id="A0A386HQJ9"/>
<dbReference type="InterPro" id="IPR011013">
    <property type="entry name" value="Gal_mutarotase_sf_dom"/>
</dbReference>
<dbReference type="KEGG" id="ark:D6B99_09310"/>
<protein>
    <submittedName>
        <fullName evidence="4">Uncharacterized protein</fullName>
    </submittedName>
</protein>
<accession>A0A386HQJ9</accession>
<dbReference type="GO" id="GO:0005975">
    <property type="term" value="P:carbohydrate metabolic process"/>
    <property type="evidence" value="ECO:0007669"/>
    <property type="project" value="InterPro"/>
</dbReference>
<name>A0A386HQJ9_9BACT</name>
<dbReference type="GO" id="GO:0016853">
    <property type="term" value="F:isomerase activity"/>
    <property type="evidence" value="ECO:0007669"/>
    <property type="project" value="InterPro"/>
</dbReference>
<dbReference type="InterPro" id="IPR014718">
    <property type="entry name" value="GH-type_carb-bd"/>
</dbReference>
<dbReference type="EMBL" id="CP032489">
    <property type="protein sequence ID" value="AYD47770.1"/>
    <property type="molecule type" value="Genomic_DNA"/>
</dbReference>
<dbReference type="Proteomes" id="UP000266118">
    <property type="component" value="Chromosome"/>
</dbReference>
<organism evidence="4 5">
    <name type="scientific">Arachidicoccus soli</name>
    <dbReference type="NCBI Taxonomy" id="2341117"/>
    <lineage>
        <taxon>Bacteria</taxon>
        <taxon>Pseudomonadati</taxon>
        <taxon>Bacteroidota</taxon>
        <taxon>Chitinophagia</taxon>
        <taxon>Chitinophagales</taxon>
        <taxon>Chitinophagaceae</taxon>
        <taxon>Arachidicoccus</taxon>
    </lineage>
</organism>
<comment type="subunit">
    <text evidence="2">Monomer.</text>
</comment>
<reference evidence="4 5" key="1">
    <citation type="submission" date="2018-09" db="EMBL/GenBank/DDBJ databases">
        <title>Arachidicoccus sp. nov., a bacterium isolated from soil.</title>
        <authorList>
            <person name="Weon H.-Y."/>
            <person name="Kwon S.-W."/>
            <person name="Lee S.A."/>
        </authorList>
    </citation>
    <scope>NUCLEOTIDE SEQUENCE [LARGE SCALE GENOMIC DNA]</scope>
    <source>
        <strain evidence="4 5">KIS59-12</strain>
    </source>
</reference>
<keyword evidence="5" id="KW-1185">Reference proteome</keyword>
<dbReference type="SUPFAM" id="SSF74650">
    <property type="entry name" value="Galactose mutarotase-like"/>
    <property type="match status" value="1"/>
</dbReference>
<comment type="cofactor">
    <cofactor evidence="1">
        <name>Ca(2+)</name>
        <dbReference type="ChEBI" id="CHEBI:29108"/>
    </cofactor>
</comment>
<dbReference type="GO" id="GO:0030246">
    <property type="term" value="F:carbohydrate binding"/>
    <property type="evidence" value="ECO:0007669"/>
    <property type="project" value="InterPro"/>
</dbReference>
<dbReference type="InterPro" id="IPR008183">
    <property type="entry name" value="Aldose_1/G6P_1-epimerase"/>
</dbReference>
<evidence type="ECO:0000256" key="3">
    <source>
        <dbReference type="ARBA" id="ARBA00022837"/>
    </source>
</evidence>
<dbReference type="Pfam" id="PF01263">
    <property type="entry name" value="Aldose_epim"/>
    <property type="match status" value="1"/>
</dbReference>
<sequence length="41" mass="4491">MWVVVCGFKSVANYQKSTEPYYGATIGRFGNRIAKGSFSLG</sequence>
<proteinExistence type="predicted"/>
<dbReference type="OrthoDB" id="9779408at2"/>